<evidence type="ECO:0000313" key="2">
    <source>
        <dbReference type="EMBL" id="MFD1464738.1"/>
    </source>
</evidence>
<proteinExistence type="predicted"/>
<feature type="transmembrane region" description="Helical" evidence="1">
    <location>
        <begin position="7"/>
        <end position="28"/>
    </location>
</feature>
<keyword evidence="1" id="KW-0812">Transmembrane</keyword>
<keyword evidence="1" id="KW-0472">Membrane</keyword>
<feature type="transmembrane region" description="Helical" evidence="1">
    <location>
        <begin position="77"/>
        <end position="110"/>
    </location>
</feature>
<evidence type="ECO:0008006" key="4">
    <source>
        <dbReference type="Google" id="ProtNLM"/>
    </source>
</evidence>
<protein>
    <recommendedName>
        <fullName evidence="4">DUF4064 domain-containing protein</fullName>
    </recommendedName>
</protein>
<name>A0ABW4DLG3_9LACO</name>
<evidence type="ECO:0000256" key="1">
    <source>
        <dbReference type="SAM" id="Phobius"/>
    </source>
</evidence>
<keyword evidence="1" id="KW-1133">Transmembrane helix</keyword>
<feature type="transmembrane region" description="Helical" evidence="1">
    <location>
        <begin position="48"/>
        <end position="70"/>
    </location>
</feature>
<dbReference type="Proteomes" id="UP001597244">
    <property type="component" value="Unassembled WGS sequence"/>
</dbReference>
<reference evidence="3" key="1">
    <citation type="journal article" date="2019" name="Int. J. Syst. Evol. Microbiol.">
        <title>The Global Catalogue of Microorganisms (GCM) 10K type strain sequencing project: providing services to taxonomists for standard genome sequencing and annotation.</title>
        <authorList>
            <consortium name="The Broad Institute Genomics Platform"/>
            <consortium name="The Broad Institute Genome Sequencing Center for Infectious Disease"/>
            <person name="Wu L."/>
            <person name="Ma J."/>
        </authorList>
    </citation>
    <scope>NUCLEOTIDE SEQUENCE [LARGE SCALE GENOMIC DNA]</scope>
    <source>
        <strain evidence="3">CCM 8951</strain>
    </source>
</reference>
<accession>A0ABW4DLG3</accession>
<organism evidence="2 3">
    <name type="scientific">Lapidilactobacillus mulanensis</name>
    <dbReference type="NCBI Taxonomy" id="2485999"/>
    <lineage>
        <taxon>Bacteria</taxon>
        <taxon>Bacillati</taxon>
        <taxon>Bacillota</taxon>
        <taxon>Bacilli</taxon>
        <taxon>Lactobacillales</taxon>
        <taxon>Lactobacillaceae</taxon>
        <taxon>Lapidilactobacillus</taxon>
    </lineage>
</organism>
<comment type="caution">
    <text evidence="2">The sequence shown here is derived from an EMBL/GenBank/DDBJ whole genome shotgun (WGS) entry which is preliminary data.</text>
</comment>
<dbReference type="EMBL" id="JBHTOF010000018">
    <property type="protein sequence ID" value="MFD1464738.1"/>
    <property type="molecule type" value="Genomic_DNA"/>
</dbReference>
<gene>
    <name evidence="2" type="ORF">ACFQ4L_01350</name>
</gene>
<evidence type="ECO:0000313" key="3">
    <source>
        <dbReference type="Proteomes" id="UP001597244"/>
    </source>
</evidence>
<sequence>MNKSVRTSVLSLNIVQLLIYLVGFYNFAAGITHHQRLFNTDITSLPGICYWSLLSMISVVGLVLSIYLLVKQRQVRSVGLIISTIAFASPIIFMFFLIIPATLSLLAIIFLRIDNAENSFEAANSGKGATHETD</sequence>
<dbReference type="RefSeq" id="WP_125577326.1">
    <property type="nucleotide sequence ID" value="NZ_JBHTOF010000018.1"/>
</dbReference>
<keyword evidence="3" id="KW-1185">Reference proteome</keyword>